<dbReference type="InterPro" id="IPR000836">
    <property type="entry name" value="PRTase_dom"/>
</dbReference>
<protein>
    <submittedName>
        <fullName evidence="4">Predicted amidophosphoribosyltransferases</fullName>
    </submittedName>
</protein>
<dbReference type="SUPFAM" id="SSF53271">
    <property type="entry name" value="PRTase-like"/>
    <property type="match status" value="1"/>
</dbReference>
<feature type="domain" description="Phosphoribosyltransferase" evidence="2">
    <location>
        <begin position="169"/>
        <end position="269"/>
    </location>
</feature>
<dbReference type="InterPro" id="IPR029057">
    <property type="entry name" value="PRTase-like"/>
</dbReference>
<evidence type="ECO:0000256" key="1">
    <source>
        <dbReference type="ARBA" id="ARBA00008007"/>
    </source>
</evidence>
<dbReference type="Pfam" id="PF00156">
    <property type="entry name" value="Pribosyltran"/>
    <property type="match status" value="1"/>
</dbReference>
<dbReference type="AlphaFoldDB" id="A0A1H4BW21"/>
<feature type="domain" description="Double zinc ribbon" evidence="3">
    <location>
        <begin position="37"/>
        <end position="95"/>
    </location>
</feature>
<dbReference type="CDD" id="cd06223">
    <property type="entry name" value="PRTases_typeI"/>
    <property type="match status" value="1"/>
</dbReference>
<dbReference type="Pfam" id="PF18912">
    <property type="entry name" value="DZR_2"/>
    <property type="match status" value="1"/>
</dbReference>
<organism evidence="4 5">
    <name type="scientific">Rubrimonas cliftonensis</name>
    <dbReference type="NCBI Taxonomy" id="89524"/>
    <lineage>
        <taxon>Bacteria</taxon>
        <taxon>Pseudomonadati</taxon>
        <taxon>Pseudomonadota</taxon>
        <taxon>Alphaproteobacteria</taxon>
        <taxon>Rhodobacterales</taxon>
        <taxon>Paracoccaceae</taxon>
        <taxon>Rubrimonas</taxon>
    </lineage>
</organism>
<dbReference type="EMBL" id="FNQM01000006">
    <property type="protein sequence ID" value="SEA52341.1"/>
    <property type="molecule type" value="Genomic_DNA"/>
</dbReference>
<keyword evidence="4" id="KW-0328">Glycosyltransferase</keyword>
<dbReference type="PANTHER" id="PTHR47505">
    <property type="entry name" value="DNA UTILIZATION PROTEIN YHGH"/>
    <property type="match status" value="1"/>
</dbReference>
<dbReference type="InterPro" id="IPR044005">
    <property type="entry name" value="DZR_2"/>
</dbReference>
<dbReference type="PANTHER" id="PTHR47505:SF1">
    <property type="entry name" value="DNA UTILIZATION PROTEIN YHGH"/>
    <property type="match status" value="1"/>
</dbReference>
<name>A0A1H4BW21_9RHOB</name>
<dbReference type="InterPro" id="IPR051910">
    <property type="entry name" value="ComF/GntX_DNA_util-trans"/>
</dbReference>
<evidence type="ECO:0000313" key="4">
    <source>
        <dbReference type="EMBL" id="SEA52341.1"/>
    </source>
</evidence>
<dbReference type="GO" id="GO:0016757">
    <property type="term" value="F:glycosyltransferase activity"/>
    <property type="evidence" value="ECO:0007669"/>
    <property type="project" value="UniProtKB-KW"/>
</dbReference>
<keyword evidence="5" id="KW-1185">Reference proteome</keyword>
<dbReference type="Proteomes" id="UP000198703">
    <property type="component" value="Unassembled WGS sequence"/>
</dbReference>
<reference evidence="4 5" key="1">
    <citation type="submission" date="2016-10" db="EMBL/GenBank/DDBJ databases">
        <authorList>
            <person name="de Groot N.N."/>
        </authorList>
    </citation>
    <scope>NUCLEOTIDE SEQUENCE [LARGE SCALE GENOMIC DNA]</scope>
    <source>
        <strain evidence="4 5">DSM 15345</strain>
    </source>
</reference>
<evidence type="ECO:0000313" key="5">
    <source>
        <dbReference type="Proteomes" id="UP000198703"/>
    </source>
</evidence>
<gene>
    <name evidence="4" type="ORF">SAMN05444370_10673</name>
</gene>
<sequence>MRDVGGRGPGAREVGGREVGGRGPFGSALRSAFGGAVDLLYPPACVACGDETGAAGGLCGPCFRDAWFIAGPICDRCGAPNAQHDAPEAACDACRHAPPAWDRGRAAALYEGAARAAALALKHADRAEVAPAAAGWMLRAGADLVASADLIAPVPLHRWRLMRRLYNQSAELARAVAIRAGRRDALALDLLRRTRATPSQEGRTRAGRIENVSGAFAVRRRWAGALAGRRVLLIDDVLTTGATLSACAEALRAAGAAGVDALTLARVARGGDARAGEPRGPGTG</sequence>
<proteinExistence type="inferred from homology"/>
<evidence type="ECO:0000259" key="3">
    <source>
        <dbReference type="Pfam" id="PF18912"/>
    </source>
</evidence>
<dbReference type="STRING" id="89524.SAMN05444370_10673"/>
<accession>A0A1H4BW21</accession>
<evidence type="ECO:0000259" key="2">
    <source>
        <dbReference type="Pfam" id="PF00156"/>
    </source>
</evidence>
<comment type="similarity">
    <text evidence="1">Belongs to the ComF/GntX family.</text>
</comment>
<dbReference type="Gene3D" id="3.40.50.2020">
    <property type="match status" value="1"/>
</dbReference>
<keyword evidence="4" id="KW-0808">Transferase</keyword>
<dbReference type="OrthoDB" id="9779910at2"/>